<evidence type="ECO:0000256" key="3">
    <source>
        <dbReference type="ARBA" id="ARBA00015325"/>
    </source>
</evidence>
<dbReference type="InterPro" id="IPR028055">
    <property type="entry name" value="YidC/Oxa/ALB_C"/>
</dbReference>
<keyword evidence="4 13" id="KW-0813">Transport</keyword>
<comment type="caution">
    <text evidence="17">The sequence shown here is derived from an EMBL/GenBank/DDBJ whole genome shotgun (WGS) entry which is preliminary data.</text>
</comment>
<feature type="transmembrane region" description="Helical" evidence="13">
    <location>
        <begin position="382"/>
        <end position="404"/>
    </location>
</feature>
<dbReference type="Pfam" id="PF14849">
    <property type="entry name" value="YidC_periplas"/>
    <property type="match status" value="1"/>
</dbReference>
<keyword evidence="6 13" id="KW-0812">Transmembrane</keyword>
<evidence type="ECO:0000256" key="10">
    <source>
        <dbReference type="ARBA" id="ARBA00023186"/>
    </source>
</evidence>
<dbReference type="HAMAP" id="MF_01810">
    <property type="entry name" value="YidC_type1"/>
    <property type="match status" value="1"/>
</dbReference>
<dbReference type="InterPro" id="IPR028053">
    <property type="entry name" value="Membr_insert_YidC_N"/>
</dbReference>
<dbReference type="PANTHER" id="PTHR12428:SF65">
    <property type="entry name" value="CYTOCHROME C OXIDASE ASSEMBLY PROTEIN COX18, MITOCHONDRIAL"/>
    <property type="match status" value="1"/>
</dbReference>
<evidence type="ECO:0000256" key="13">
    <source>
        <dbReference type="HAMAP-Rule" id="MF_01810"/>
    </source>
</evidence>
<evidence type="ECO:0000256" key="4">
    <source>
        <dbReference type="ARBA" id="ARBA00022448"/>
    </source>
</evidence>
<dbReference type="NCBIfam" id="TIGR03593">
    <property type="entry name" value="yidC_nterm"/>
    <property type="match status" value="1"/>
</dbReference>
<dbReference type="CDD" id="cd20070">
    <property type="entry name" value="5TM_YidC_Alb3"/>
    <property type="match status" value="1"/>
</dbReference>
<evidence type="ECO:0000256" key="9">
    <source>
        <dbReference type="ARBA" id="ARBA00023136"/>
    </source>
</evidence>
<evidence type="ECO:0000259" key="16">
    <source>
        <dbReference type="Pfam" id="PF14849"/>
    </source>
</evidence>
<evidence type="ECO:0000313" key="17">
    <source>
        <dbReference type="EMBL" id="CAD0009008.1"/>
    </source>
</evidence>
<dbReference type="GO" id="GO:0032977">
    <property type="term" value="F:membrane insertase activity"/>
    <property type="evidence" value="ECO:0007669"/>
    <property type="project" value="InterPro"/>
</dbReference>
<feature type="compositionally biased region" description="Basic and acidic residues" evidence="14">
    <location>
        <begin position="601"/>
        <end position="610"/>
    </location>
</feature>
<dbReference type="GO" id="GO:0005886">
    <property type="term" value="C:plasma membrane"/>
    <property type="evidence" value="ECO:0007669"/>
    <property type="project" value="UniProtKB-SubCell"/>
</dbReference>
<comment type="function">
    <text evidence="13">Required for the insertion and/or proper folding and/or complex formation of integral membrane proteins into the membrane. Involved in integration of membrane proteins that insert both dependently and independently of the Sec translocase complex, as well as at least some lipoproteins. Aids folding of multispanning membrane proteins.</text>
</comment>
<dbReference type="NCBIfam" id="TIGR03592">
    <property type="entry name" value="yidC_oxa1_cterm"/>
    <property type="match status" value="1"/>
</dbReference>
<accession>A0A6V6ZB60</accession>
<name>A0A6V6ZB60_9FLAO</name>
<evidence type="ECO:0000256" key="12">
    <source>
        <dbReference type="ARBA" id="ARBA00033342"/>
    </source>
</evidence>
<dbReference type="GO" id="GO:0051205">
    <property type="term" value="P:protein insertion into membrane"/>
    <property type="evidence" value="ECO:0007669"/>
    <property type="project" value="TreeGrafter"/>
</dbReference>
<evidence type="ECO:0000256" key="1">
    <source>
        <dbReference type="ARBA" id="ARBA00004429"/>
    </source>
</evidence>
<keyword evidence="9 13" id="KW-0472">Membrane</keyword>
<evidence type="ECO:0000256" key="5">
    <source>
        <dbReference type="ARBA" id="ARBA00022475"/>
    </source>
</evidence>
<dbReference type="RefSeq" id="WP_031454933.1">
    <property type="nucleotide sequence ID" value="NZ_CAIJDO010000244.1"/>
</dbReference>
<feature type="transmembrane region" description="Helical" evidence="13">
    <location>
        <begin position="441"/>
        <end position="464"/>
    </location>
</feature>
<comment type="similarity">
    <text evidence="2 13">Belongs to the OXA1/ALB3/YidC family. Type 1 subfamily.</text>
</comment>
<dbReference type="PANTHER" id="PTHR12428">
    <property type="entry name" value="OXA1"/>
    <property type="match status" value="1"/>
</dbReference>
<dbReference type="GO" id="GO:0015031">
    <property type="term" value="P:protein transport"/>
    <property type="evidence" value="ECO:0007669"/>
    <property type="project" value="UniProtKB-KW"/>
</dbReference>
<dbReference type="PRINTS" id="PR00701">
    <property type="entry name" value="60KDINNERMP"/>
</dbReference>
<feature type="transmembrane region" description="Helical" evidence="13">
    <location>
        <begin position="6"/>
        <end position="26"/>
    </location>
</feature>
<evidence type="ECO:0000256" key="2">
    <source>
        <dbReference type="ARBA" id="ARBA00010527"/>
    </source>
</evidence>
<proteinExistence type="inferred from homology"/>
<evidence type="ECO:0000256" key="14">
    <source>
        <dbReference type="SAM" id="MobiDB-lite"/>
    </source>
</evidence>
<dbReference type="Gene3D" id="2.70.98.90">
    <property type="match status" value="1"/>
</dbReference>
<dbReference type="AlphaFoldDB" id="A0A6V6ZB60"/>
<feature type="transmembrane region" description="Helical" evidence="13">
    <location>
        <begin position="545"/>
        <end position="564"/>
    </location>
</feature>
<organism evidence="17 18">
    <name type="scientific">Flavobacterium chungangense</name>
    <dbReference type="NCBI Taxonomy" id="554283"/>
    <lineage>
        <taxon>Bacteria</taxon>
        <taxon>Pseudomonadati</taxon>
        <taxon>Bacteroidota</taxon>
        <taxon>Flavobacteriia</taxon>
        <taxon>Flavobacteriales</taxon>
        <taxon>Flavobacteriaceae</taxon>
        <taxon>Flavobacterium</taxon>
    </lineage>
</organism>
<dbReference type="InterPro" id="IPR019998">
    <property type="entry name" value="Membr_insert_YidC"/>
</dbReference>
<keyword evidence="18" id="KW-1185">Reference proteome</keyword>
<dbReference type="InterPro" id="IPR038221">
    <property type="entry name" value="YidC_periplasmic_sf"/>
</dbReference>
<dbReference type="EMBL" id="CAIJDO010000244">
    <property type="protein sequence ID" value="CAD0009008.1"/>
    <property type="molecule type" value="Genomic_DNA"/>
</dbReference>
<feature type="transmembrane region" description="Helical" evidence="13">
    <location>
        <begin position="506"/>
        <end position="524"/>
    </location>
</feature>
<dbReference type="Proteomes" id="UP000556700">
    <property type="component" value="Unassembled WGS sequence"/>
</dbReference>
<dbReference type="InterPro" id="IPR001708">
    <property type="entry name" value="YidC/ALB3/OXA1/COX18"/>
</dbReference>
<evidence type="ECO:0000256" key="8">
    <source>
        <dbReference type="ARBA" id="ARBA00022989"/>
    </source>
</evidence>
<evidence type="ECO:0000256" key="6">
    <source>
        <dbReference type="ARBA" id="ARBA00022692"/>
    </source>
</evidence>
<feature type="region of interest" description="Disordered" evidence="14">
    <location>
        <begin position="601"/>
        <end position="636"/>
    </location>
</feature>
<evidence type="ECO:0000256" key="7">
    <source>
        <dbReference type="ARBA" id="ARBA00022927"/>
    </source>
</evidence>
<gene>
    <name evidence="13" type="primary">yidC</name>
    <name evidence="17" type="ORF">FLACHUCJ7_04051</name>
</gene>
<sequence length="636" mass="72832">MEEKKFDLNSIIGFVLIFGILIWIMYQNKPSEKEIAAEKAKKELVAKQQAQEKADKTKTAVLPVAATPGDTVQLAQLQKTLGGFAYSATLPSAKEAYTTIENEKIKLKIANKGGYIVEATLKEFERFEKGSKQLIELIKDNNSNLNIQLQTTDNRTLNSKDLFFEPTVTKVGADQILSMRLKAGANEFLEYKYILKPNDYLVGFDVRSQGLNKVLNSSKSLDLQWDLKTYRNEKSISYENRYAEIYYNYEEGKESYVGQGDHKEENPEKVDYIAFKQHFFTTILQTNTSFEKSQLVSENLVKDEKIDTVFTKQFKATVPLAFSNGEIDYKMNWYFGPADYKVLKSYDKNFEKIIPLGWGIFGWINKWIFIPLFGFLSSTIGLSLGIAIIIFTILIKLAMSPITYKSFLSQAKMKVLRPEITELGEKFKKDPMKKQQETMKLYNKAGVNPMAGCIPALIQLPFMYASFQFFPSAFELRQKGFLWANDLSSFDSVVKLPFHIPLYGDHISLFPILAAIAIFFYMKMTSGDQQMAAPQQEGMPDMAKMMKIMIYVSPLMMLIFFNSYGAGLSLYNFISNLITIGIMFVIKNYIVDTDKIHAQIQENKQKEPKKPSKFQQRLQEVMEQQEAAKKTQNKKK</sequence>
<feature type="domain" description="Membrane insertase YidC N-terminal" evidence="16">
    <location>
        <begin position="99"/>
        <end position="369"/>
    </location>
</feature>
<evidence type="ECO:0000256" key="11">
    <source>
        <dbReference type="ARBA" id="ARBA00033245"/>
    </source>
</evidence>
<protein>
    <recommendedName>
        <fullName evidence="3 13">Membrane protein insertase YidC</fullName>
    </recommendedName>
    <alternativeName>
        <fullName evidence="12 13">Foldase YidC</fullName>
    </alternativeName>
    <alternativeName>
        <fullName evidence="11 13">Membrane integrase YidC</fullName>
    </alternativeName>
    <alternativeName>
        <fullName evidence="13">Membrane protein YidC</fullName>
    </alternativeName>
</protein>
<keyword evidence="7 13" id="KW-0653">Protein transport</keyword>
<keyword evidence="10 13" id="KW-0143">Chaperone</keyword>
<dbReference type="NCBIfam" id="NF002359">
    <property type="entry name" value="PRK01318.2-6"/>
    <property type="match status" value="1"/>
</dbReference>
<dbReference type="InterPro" id="IPR047196">
    <property type="entry name" value="YidC_ALB_C"/>
</dbReference>
<dbReference type="NCBIfam" id="NF002356">
    <property type="entry name" value="PRK01318.2-3"/>
    <property type="match status" value="1"/>
</dbReference>
<reference evidence="17 18" key="1">
    <citation type="submission" date="2020-06" db="EMBL/GenBank/DDBJ databases">
        <authorList>
            <person name="Criscuolo A."/>
        </authorList>
    </citation>
    <scope>NUCLEOTIDE SEQUENCE [LARGE SCALE GENOMIC DNA]</scope>
    <source>
        <strain evidence="18">CIP 110025</strain>
    </source>
</reference>
<feature type="transmembrane region" description="Helical" evidence="13">
    <location>
        <begin position="570"/>
        <end position="590"/>
    </location>
</feature>
<keyword evidence="5 13" id="KW-1003">Cell membrane</keyword>
<comment type="subcellular location">
    <subcellularLocation>
        <location evidence="1">Cell inner membrane</location>
        <topology evidence="1">Multi-pass membrane protein</topology>
    </subcellularLocation>
    <subcellularLocation>
        <location evidence="13">Cell membrane</location>
        <topology evidence="13">Multi-pass membrane protein</topology>
    </subcellularLocation>
</comment>
<comment type="subunit">
    <text evidence="13">Interacts with the Sec translocase complex via SecD. Specifically interacts with transmembrane segments of nascent integral membrane proteins during membrane integration.</text>
</comment>
<feature type="domain" description="Membrane insertase YidC/Oxa/ALB C-terminal" evidence="15">
    <location>
        <begin position="385"/>
        <end position="587"/>
    </location>
</feature>
<keyword evidence="8 13" id="KW-1133">Transmembrane helix</keyword>
<dbReference type="CDD" id="cd19961">
    <property type="entry name" value="EcYidC-like_peri"/>
    <property type="match status" value="1"/>
</dbReference>
<dbReference type="Pfam" id="PF02096">
    <property type="entry name" value="60KD_IMP"/>
    <property type="match status" value="1"/>
</dbReference>
<evidence type="ECO:0000259" key="15">
    <source>
        <dbReference type="Pfam" id="PF02096"/>
    </source>
</evidence>
<evidence type="ECO:0000313" key="18">
    <source>
        <dbReference type="Proteomes" id="UP000556700"/>
    </source>
</evidence>